<keyword evidence="2" id="KW-1185">Reference proteome</keyword>
<reference evidence="1 2" key="1">
    <citation type="submission" date="2009-01" db="EMBL/GenBank/DDBJ databases">
        <authorList>
            <person name="Fulton L."/>
            <person name="Clifton S."/>
            <person name="Fulton B."/>
            <person name="Xu J."/>
            <person name="Minx P."/>
            <person name="Pepin K.H."/>
            <person name="Johnson M."/>
            <person name="Bhonagiri V."/>
            <person name="Nash W.E."/>
            <person name="Mardis E.R."/>
            <person name="Wilson R.K."/>
        </authorList>
    </citation>
    <scope>NUCLEOTIDE SEQUENCE [LARGE SCALE GENOMIC DNA]</scope>
    <source>
        <strain evidence="2">DSM 10507 / JCM 14656 / S5a33</strain>
    </source>
</reference>
<dbReference type="EMBL" id="ACBZ01000165">
    <property type="protein sequence ID" value="EEG48044.1"/>
    <property type="molecule type" value="Genomic_DNA"/>
</dbReference>
<protein>
    <submittedName>
        <fullName evidence="1">Uncharacterized protein</fullName>
    </submittedName>
</protein>
<evidence type="ECO:0000313" key="1">
    <source>
        <dbReference type="EMBL" id="EEG48044.1"/>
    </source>
</evidence>
<dbReference type="HOGENOM" id="CLU_3196711_0_0_9"/>
<dbReference type="Proteomes" id="UP000003100">
    <property type="component" value="Unassembled WGS sequence"/>
</dbReference>
<reference evidence="1 2" key="2">
    <citation type="submission" date="2009-02" db="EMBL/GenBank/DDBJ databases">
        <title>Draft genome sequence of Blautia hydrogenotrophica DSM 10507 (Ruminococcus hydrogenotrophicus DSM 10507).</title>
        <authorList>
            <person name="Sudarsanam P."/>
            <person name="Ley R."/>
            <person name="Guruge J."/>
            <person name="Turnbaugh P.J."/>
            <person name="Mahowald M."/>
            <person name="Liep D."/>
            <person name="Gordon J."/>
        </authorList>
    </citation>
    <scope>NUCLEOTIDE SEQUENCE [LARGE SCALE GENOMIC DNA]</scope>
    <source>
        <strain evidence="2">DSM 10507 / JCM 14656 / S5a33</strain>
    </source>
</reference>
<name>C0CQ77_BLAHS</name>
<organism evidence="1 2">
    <name type="scientific">Blautia hydrogenotrophica (strain DSM 10507 / JCM 14656 / S5a33)</name>
    <name type="common">Ruminococcus hydrogenotrophicus</name>
    <dbReference type="NCBI Taxonomy" id="476272"/>
    <lineage>
        <taxon>Bacteria</taxon>
        <taxon>Bacillati</taxon>
        <taxon>Bacillota</taxon>
        <taxon>Clostridia</taxon>
        <taxon>Lachnospirales</taxon>
        <taxon>Lachnospiraceae</taxon>
        <taxon>Blautia</taxon>
    </lineage>
</organism>
<evidence type="ECO:0000313" key="2">
    <source>
        <dbReference type="Proteomes" id="UP000003100"/>
    </source>
</evidence>
<dbReference type="PATRIC" id="fig|476272.21.peg.1164"/>
<sequence length="45" mass="5202">MQTAAKRPLKFSCPCIFSGEHGMMKIEQITRPYEREQENERCGIG</sequence>
<gene>
    <name evidence="1" type="ORF">RUMHYD_03030</name>
</gene>
<proteinExistence type="predicted"/>
<dbReference type="AlphaFoldDB" id="C0CQ77"/>
<comment type="caution">
    <text evidence="1">The sequence shown here is derived from an EMBL/GenBank/DDBJ whole genome shotgun (WGS) entry which is preliminary data.</text>
</comment>
<accession>C0CQ77</accession>